<dbReference type="Proteomes" id="UP000650833">
    <property type="component" value="Unassembled WGS sequence"/>
</dbReference>
<evidence type="ECO:0000313" key="2">
    <source>
        <dbReference type="EMBL" id="KAG2194216.1"/>
    </source>
</evidence>
<evidence type="ECO:0000256" key="1">
    <source>
        <dbReference type="SAM" id="MobiDB-lite"/>
    </source>
</evidence>
<keyword evidence="3" id="KW-1185">Reference proteome</keyword>
<sequence length="533" mass="59721">MSNESNSNQSTTLKQKSLNDKSRKFRWSSCFSFVTSKLGKKSNKLSSNQQIRLSQSYEDFDNKHVDLSERIDVAKIRPSSSSSSSMIIWNNQHHLHQPIQPAPLLPPPSLSPPPRQIKSKRDSYNNFTSTATTTSRRPLIDPTLTPRVKPLSIKTKKQPSLLRLSLDAELLQSPDGDNDSFITFKTGHSTSNVSITPTITTVPFRSGTLGATNNPRSSSNAMQPPPLPPPLNIPLDSTSSISQPHSQITAITTIDSPISTSDDDEQKLTLIERRRRRSPLSMPKSDQLTLALEEMLIEEQQQTQQTQQPQPQPRQDATLWRQQLLEQTIAYSLNNQSRQDAMLTLEGKKVRAISLQPIAHIRELDDHFEQKTGSDIVKDKAQYEAIVARTTMHRRQLSYEDKRQSRTSLRARSSPIATIELEPKQPQPQPQPQQPQQQQQQNQLGIITENEVATCRTPITASNKFSVVNNTLSNITPETPPYHKQTAPSLISAPSTPNSIDSSVIEHDDYISHQKHQMSLFLSSSTSTTNASN</sequence>
<feature type="compositionally biased region" description="Polar residues" evidence="1">
    <location>
        <begin position="486"/>
        <end position="502"/>
    </location>
</feature>
<accession>A0A8H7QKL5</accession>
<feature type="region of interest" description="Disordered" evidence="1">
    <location>
        <begin position="396"/>
        <end position="442"/>
    </location>
</feature>
<evidence type="ECO:0000313" key="3">
    <source>
        <dbReference type="Proteomes" id="UP000650833"/>
    </source>
</evidence>
<name>A0A8H7QKL5_9FUNG</name>
<feature type="compositionally biased region" description="Polar residues" evidence="1">
    <location>
        <begin position="204"/>
        <end position="222"/>
    </location>
</feature>
<dbReference type="AlphaFoldDB" id="A0A8H7QKL5"/>
<feature type="region of interest" description="Disordered" evidence="1">
    <location>
        <begin position="476"/>
        <end position="502"/>
    </location>
</feature>
<feature type="region of interest" description="Disordered" evidence="1">
    <location>
        <begin position="204"/>
        <end position="227"/>
    </location>
</feature>
<dbReference type="OrthoDB" id="2277003at2759"/>
<protein>
    <submittedName>
        <fullName evidence="2">Uncharacterized protein</fullName>
    </submittedName>
</protein>
<dbReference type="EMBL" id="JAEPRC010000599">
    <property type="protein sequence ID" value="KAG2194216.1"/>
    <property type="molecule type" value="Genomic_DNA"/>
</dbReference>
<feature type="compositionally biased region" description="Polar residues" evidence="1">
    <location>
        <begin position="1"/>
        <end position="16"/>
    </location>
</feature>
<proteinExistence type="predicted"/>
<comment type="caution">
    <text evidence="2">The sequence shown here is derived from an EMBL/GenBank/DDBJ whole genome shotgun (WGS) entry which is preliminary data.</text>
</comment>
<organism evidence="2 3">
    <name type="scientific">Mucor plumbeus</name>
    <dbReference type="NCBI Taxonomy" id="97098"/>
    <lineage>
        <taxon>Eukaryota</taxon>
        <taxon>Fungi</taxon>
        <taxon>Fungi incertae sedis</taxon>
        <taxon>Mucoromycota</taxon>
        <taxon>Mucoromycotina</taxon>
        <taxon>Mucoromycetes</taxon>
        <taxon>Mucorales</taxon>
        <taxon>Mucorineae</taxon>
        <taxon>Mucoraceae</taxon>
        <taxon>Mucor</taxon>
    </lineage>
</organism>
<gene>
    <name evidence="2" type="ORF">INT46_005392</name>
</gene>
<reference evidence="2" key="1">
    <citation type="submission" date="2020-12" db="EMBL/GenBank/DDBJ databases">
        <title>Metabolic potential, ecology and presence of endohyphal bacteria is reflected in genomic diversity of Mucoromycotina.</title>
        <authorList>
            <person name="Muszewska A."/>
            <person name="Okrasinska A."/>
            <person name="Steczkiewicz K."/>
            <person name="Drgas O."/>
            <person name="Orlowska M."/>
            <person name="Perlinska-Lenart U."/>
            <person name="Aleksandrzak-Piekarczyk T."/>
            <person name="Szatraj K."/>
            <person name="Zielenkiewicz U."/>
            <person name="Pilsyk S."/>
            <person name="Malc E."/>
            <person name="Mieczkowski P."/>
            <person name="Kruszewska J.S."/>
            <person name="Biernat P."/>
            <person name="Pawlowska J."/>
        </authorList>
    </citation>
    <scope>NUCLEOTIDE SEQUENCE</scope>
    <source>
        <strain evidence="2">CBS 226.32</strain>
    </source>
</reference>
<feature type="region of interest" description="Disordered" evidence="1">
    <location>
        <begin position="1"/>
        <end position="20"/>
    </location>
</feature>